<evidence type="ECO:0000313" key="2">
    <source>
        <dbReference type="Proteomes" id="UP001633002"/>
    </source>
</evidence>
<name>A0ABD3I6H8_9MARC</name>
<organism evidence="1 2">
    <name type="scientific">Riccia sorocarpa</name>
    <dbReference type="NCBI Taxonomy" id="122646"/>
    <lineage>
        <taxon>Eukaryota</taxon>
        <taxon>Viridiplantae</taxon>
        <taxon>Streptophyta</taxon>
        <taxon>Embryophyta</taxon>
        <taxon>Marchantiophyta</taxon>
        <taxon>Marchantiopsida</taxon>
        <taxon>Marchantiidae</taxon>
        <taxon>Marchantiales</taxon>
        <taxon>Ricciaceae</taxon>
        <taxon>Riccia</taxon>
    </lineage>
</organism>
<evidence type="ECO:0000313" key="1">
    <source>
        <dbReference type="EMBL" id="KAL3698144.1"/>
    </source>
</evidence>
<accession>A0ABD3I6H8</accession>
<protein>
    <submittedName>
        <fullName evidence="1">Uncharacterized protein</fullName>
    </submittedName>
</protein>
<keyword evidence="2" id="KW-1185">Reference proteome</keyword>
<dbReference type="AlphaFoldDB" id="A0ABD3I6H8"/>
<dbReference type="Proteomes" id="UP001633002">
    <property type="component" value="Unassembled WGS sequence"/>
</dbReference>
<gene>
    <name evidence="1" type="ORF">R1sor_012220</name>
</gene>
<comment type="caution">
    <text evidence="1">The sequence shown here is derived from an EMBL/GenBank/DDBJ whole genome shotgun (WGS) entry which is preliminary data.</text>
</comment>
<dbReference type="EMBL" id="JBJQOH010000002">
    <property type="protein sequence ID" value="KAL3698144.1"/>
    <property type="molecule type" value="Genomic_DNA"/>
</dbReference>
<sequence>MRDRTANEDTPIPRIYHEEANRLASSESASAMLPVLHSIDSSLYRARKELLPPLPRSLADIVIPESLRFTEAGEEFVLLQMQNNDIIVFGAPADFDALCVKSHVYMDGTFDMCPELFCQLFTLHAFFGDRHVPLLYVLMSSKERLAVSSVHQSENGFRLVLGNKYNVLLFAMLE</sequence>
<reference evidence="1 2" key="1">
    <citation type="submission" date="2024-09" db="EMBL/GenBank/DDBJ databases">
        <title>Chromosome-scale assembly of Riccia sorocarpa.</title>
        <authorList>
            <person name="Paukszto L."/>
        </authorList>
    </citation>
    <scope>NUCLEOTIDE SEQUENCE [LARGE SCALE GENOMIC DNA]</scope>
    <source>
        <strain evidence="1">LP-2024</strain>
        <tissue evidence="1">Aerial parts of the thallus</tissue>
    </source>
</reference>
<proteinExistence type="predicted"/>